<reference evidence="1 2" key="1">
    <citation type="submission" date="2021-06" db="EMBL/GenBank/DDBJ databases">
        <authorList>
            <person name="Kallberg Y."/>
            <person name="Tangrot J."/>
            <person name="Rosling A."/>
        </authorList>
    </citation>
    <scope>NUCLEOTIDE SEQUENCE [LARGE SCALE GENOMIC DNA]</scope>
    <source>
        <strain evidence="1 2">120-4 pot B 10/14</strain>
    </source>
</reference>
<sequence length="42" mass="4899">YVRTYVKIRGLYKEERDQGGCSSLNKQYHMVGTKQAGYRKDA</sequence>
<organism evidence="1 2">
    <name type="scientific">Gigaspora margarita</name>
    <dbReference type="NCBI Taxonomy" id="4874"/>
    <lineage>
        <taxon>Eukaryota</taxon>
        <taxon>Fungi</taxon>
        <taxon>Fungi incertae sedis</taxon>
        <taxon>Mucoromycota</taxon>
        <taxon>Glomeromycotina</taxon>
        <taxon>Glomeromycetes</taxon>
        <taxon>Diversisporales</taxon>
        <taxon>Gigasporaceae</taxon>
        <taxon>Gigaspora</taxon>
    </lineage>
</organism>
<accession>A0ABN7XMG9</accession>
<name>A0ABN7XMG9_GIGMA</name>
<proteinExistence type="predicted"/>
<gene>
    <name evidence="1" type="ORF">GMARGA_LOCUS44357</name>
</gene>
<comment type="caution">
    <text evidence="1">The sequence shown here is derived from an EMBL/GenBank/DDBJ whole genome shotgun (WGS) entry which is preliminary data.</text>
</comment>
<protein>
    <submittedName>
        <fullName evidence="1">27818_t:CDS:1</fullName>
    </submittedName>
</protein>
<feature type="non-terminal residue" evidence="1">
    <location>
        <position position="1"/>
    </location>
</feature>
<evidence type="ECO:0000313" key="1">
    <source>
        <dbReference type="EMBL" id="CAG8855536.1"/>
    </source>
</evidence>
<dbReference type="EMBL" id="CAJVQB010150354">
    <property type="protein sequence ID" value="CAG8855536.1"/>
    <property type="molecule type" value="Genomic_DNA"/>
</dbReference>
<keyword evidence="2" id="KW-1185">Reference proteome</keyword>
<dbReference type="Proteomes" id="UP000789901">
    <property type="component" value="Unassembled WGS sequence"/>
</dbReference>
<feature type="non-terminal residue" evidence="1">
    <location>
        <position position="42"/>
    </location>
</feature>
<evidence type="ECO:0000313" key="2">
    <source>
        <dbReference type="Proteomes" id="UP000789901"/>
    </source>
</evidence>